<dbReference type="InterPro" id="IPR052337">
    <property type="entry name" value="SAT4-like"/>
</dbReference>
<organism evidence="8 9">
    <name type="scientific">Myriangium duriaei CBS 260.36</name>
    <dbReference type="NCBI Taxonomy" id="1168546"/>
    <lineage>
        <taxon>Eukaryota</taxon>
        <taxon>Fungi</taxon>
        <taxon>Dikarya</taxon>
        <taxon>Ascomycota</taxon>
        <taxon>Pezizomycotina</taxon>
        <taxon>Dothideomycetes</taxon>
        <taxon>Dothideomycetidae</taxon>
        <taxon>Myriangiales</taxon>
        <taxon>Myriangiaceae</taxon>
        <taxon>Myriangium</taxon>
    </lineage>
</organism>
<comment type="similarity">
    <text evidence="5">Belongs to the SAT4 family.</text>
</comment>
<keyword evidence="3 6" id="KW-1133">Transmembrane helix</keyword>
<name>A0A9P4MFQ0_9PEZI</name>
<keyword evidence="2 6" id="KW-0812">Transmembrane</keyword>
<evidence type="ECO:0000256" key="5">
    <source>
        <dbReference type="ARBA" id="ARBA00038359"/>
    </source>
</evidence>
<feature type="transmembrane region" description="Helical" evidence="6">
    <location>
        <begin position="203"/>
        <end position="225"/>
    </location>
</feature>
<dbReference type="GO" id="GO:0016020">
    <property type="term" value="C:membrane"/>
    <property type="evidence" value="ECO:0007669"/>
    <property type="project" value="UniProtKB-SubCell"/>
</dbReference>
<dbReference type="OrthoDB" id="4682787at2759"/>
<protein>
    <recommendedName>
        <fullName evidence="7">Rhodopsin domain-containing protein</fullName>
    </recommendedName>
</protein>
<evidence type="ECO:0000256" key="3">
    <source>
        <dbReference type="ARBA" id="ARBA00022989"/>
    </source>
</evidence>
<evidence type="ECO:0000256" key="4">
    <source>
        <dbReference type="ARBA" id="ARBA00023136"/>
    </source>
</evidence>
<dbReference type="PANTHER" id="PTHR33048">
    <property type="entry name" value="PTH11-LIKE INTEGRAL MEMBRANE PROTEIN (AFU_ORTHOLOGUE AFUA_5G11245)"/>
    <property type="match status" value="1"/>
</dbReference>
<feature type="transmembrane region" description="Helical" evidence="6">
    <location>
        <begin position="125"/>
        <end position="146"/>
    </location>
</feature>
<accession>A0A9P4MFQ0</accession>
<feature type="transmembrane region" description="Helical" evidence="6">
    <location>
        <begin position="12"/>
        <end position="38"/>
    </location>
</feature>
<evidence type="ECO:0000256" key="6">
    <source>
        <dbReference type="SAM" id="Phobius"/>
    </source>
</evidence>
<comment type="caution">
    <text evidence="8">The sequence shown here is derived from an EMBL/GenBank/DDBJ whole genome shotgun (WGS) entry which is preliminary data.</text>
</comment>
<evidence type="ECO:0000256" key="1">
    <source>
        <dbReference type="ARBA" id="ARBA00004141"/>
    </source>
</evidence>
<gene>
    <name evidence="8" type="ORF">K461DRAFT_298239</name>
</gene>
<feature type="transmembrane region" description="Helical" evidence="6">
    <location>
        <begin position="237"/>
        <end position="261"/>
    </location>
</feature>
<evidence type="ECO:0000313" key="9">
    <source>
        <dbReference type="Proteomes" id="UP000799439"/>
    </source>
</evidence>
<dbReference type="AlphaFoldDB" id="A0A9P4MFQ0"/>
<keyword evidence="4 6" id="KW-0472">Membrane</keyword>
<feature type="transmembrane region" description="Helical" evidence="6">
    <location>
        <begin position="166"/>
        <end position="191"/>
    </location>
</feature>
<dbReference type="EMBL" id="ML996094">
    <property type="protein sequence ID" value="KAF2148154.1"/>
    <property type="molecule type" value="Genomic_DNA"/>
</dbReference>
<dbReference type="Proteomes" id="UP000799439">
    <property type="component" value="Unassembled WGS sequence"/>
</dbReference>
<proteinExistence type="inferred from homology"/>
<comment type="subcellular location">
    <subcellularLocation>
        <location evidence="1">Membrane</location>
        <topology evidence="1">Multi-pass membrane protein</topology>
    </subcellularLocation>
</comment>
<evidence type="ECO:0000259" key="7">
    <source>
        <dbReference type="Pfam" id="PF20684"/>
    </source>
</evidence>
<keyword evidence="9" id="KW-1185">Reference proteome</keyword>
<feature type="domain" description="Rhodopsin" evidence="7">
    <location>
        <begin position="34"/>
        <end position="267"/>
    </location>
</feature>
<evidence type="ECO:0000313" key="8">
    <source>
        <dbReference type="EMBL" id="KAF2148154.1"/>
    </source>
</evidence>
<sequence length="303" mass="33643">MSDSDAVSLPDVHATAIIITTAVGLVLATIALALRIYVRLWINRFFGYDDWALLTSYAGLVALSGLQIAYGETVEGDGIITSYDKITLITEWHTFVYAVHQGLLKVALGSFYLRVLQEPWQRRLVIVSTTIFFAYNIGIGLVLLFQCGNPEDVESTNCLPNHPLVVLIYIQAGFNVAMDWFLTLLPISIFLKIQMSTSARMSIGLLMGLGVMASAFSIARIPFLFTSDGDGYEGYAILTRLMILSYYENCLAQIGIAAVALRPLFRKMRNALGDPDLSLQHRMSGQYDYAMRPRAKSRDESKS</sequence>
<reference evidence="8" key="1">
    <citation type="journal article" date="2020" name="Stud. Mycol.">
        <title>101 Dothideomycetes genomes: a test case for predicting lifestyles and emergence of pathogens.</title>
        <authorList>
            <person name="Haridas S."/>
            <person name="Albert R."/>
            <person name="Binder M."/>
            <person name="Bloem J."/>
            <person name="Labutti K."/>
            <person name="Salamov A."/>
            <person name="Andreopoulos B."/>
            <person name="Baker S."/>
            <person name="Barry K."/>
            <person name="Bills G."/>
            <person name="Bluhm B."/>
            <person name="Cannon C."/>
            <person name="Castanera R."/>
            <person name="Culley D."/>
            <person name="Daum C."/>
            <person name="Ezra D."/>
            <person name="Gonzalez J."/>
            <person name="Henrissat B."/>
            <person name="Kuo A."/>
            <person name="Liang C."/>
            <person name="Lipzen A."/>
            <person name="Lutzoni F."/>
            <person name="Magnuson J."/>
            <person name="Mondo S."/>
            <person name="Nolan M."/>
            <person name="Ohm R."/>
            <person name="Pangilinan J."/>
            <person name="Park H.-J."/>
            <person name="Ramirez L."/>
            <person name="Alfaro M."/>
            <person name="Sun H."/>
            <person name="Tritt A."/>
            <person name="Yoshinaga Y."/>
            <person name="Zwiers L.-H."/>
            <person name="Turgeon B."/>
            <person name="Goodwin S."/>
            <person name="Spatafora J."/>
            <person name="Crous P."/>
            <person name="Grigoriev I."/>
        </authorList>
    </citation>
    <scope>NUCLEOTIDE SEQUENCE</scope>
    <source>
        <strain evidence="8">CBS 260.36</strain>
    </source>
</reference>
<evidence type="ECO:0000256" key="2">
    <source>
        <dbReference type="ARBA" id="ARBA00022692"/>
    </source>
</evidence>
<dbReference type="InterPro" id="IPR049326">
    <property type="entry name" value="Rhodopsin_dom_fungi"/>
</dbReference>
<dbReference type="PANTHER" id="PTHR33048:SF47">
    <property type="entry name" value="INTEGRAL MEMBRANE PROTEIN-RELATED"/>
    <property type="match status" value="1"/>
</dbReference>
<dbReference type="Pfam" id="PF20684">
    <property type="entry name" value="Fung_rhodopsin"/>
    <property type="match status" value="1"/>
</dbReference>